<evidence type="ECO:0000256" key="1">
    <source>
        <dbReference type="SAM" id="MobiDB-lite"/>
    </source>
</evidence>
<gene>
    <name evidence="2" type="primary">ORF222409</name>
</gene>
<sequence>KVSSNTKKPASLKSDPRESDKLSESEGDSRKRMFMSKSKCANQTTNKKERTKGIHLTEIASQEGDKPGTEESE</sequence>
<accession>A0A0B7C3Y7</accession>
<proteinExistence type="predicted"/>
<protein>
    <submittedName>
        <fullName evidence="2">Uncharacterized protein</fullName>
    </submittedName>
</protein>
<feature type="non-terminal residue" evidence="2">
    <location>
        <position position="1"/>
    </location>
</feature>
<dbReference type="EMBL" id="HACG01053032">
    <property type="protein sequence ID" value="CEK99903.1"/>
    <property type="molecule type" value="Transcribed_RNA"/>
</dbReference>
<feature type="compositionally biased region" description="Basic and acidic residues" evidence="1">
    <location>
        <begin position="14"/>
        <end position="31"/>
    </location>
</feature>
<name>A0A0B7C3Y7_9EUPU</name>
<feature type="region of interest" description="Disordered" evidence="1">
    <location>
        <begin position="1"/>
        <end position="73"/>
    </location>
</feature>
<reference evidence="2" key="1">
    <citation type="submission" date="2014-12" db="EMBL/GenBank/DDBJ databases">
        <title>Insight into the proteome of Arion vulgaris.</title>
        <authorList>
            <person name="Aradska J."/>
            <person name="Bulat T."/>
            <person name="Smidak R."/>
            <person name="Sarate P."/>
            <person name="Gangsoo J."/>
            <person name="Sialana F."/>
            <person name="Bilban M."/>
            <person name="Lubec G."/>
        </authorList>
    </citation>
    <scope>NUCLEOTIDE SEQUENCE</scope>
    <source>
        <tissue evidence="2">Skin</tissue>
    </source>
</reference>
<feature type="compositionally biased region" description="Basic and acidic residues" evidence="1">
    <location>
        <begin position="63"/>
        <end position="73"/>
    </location>
</feature>
<dbReference type="AlphaFoldDB" id="A0A0B7C3Y7"/>
<organism evidence="2">
    <name type="scientific">Arion vulgaris</name>
    <dbReference type="NCBI Taxonomy" id="1028688"/>
    <lineage>
        <taxon>Eukaryota</taxon>
        <taxon>Metazoa</taxon>
        <taxon>Spiralia</taxon>
        <taxon>Lophotrochozoa</taxon>
        <taxon>Mollusca</taxon>
        <taxon>Gastropoda</taxon>
        <taxon>Heterobranchia</taxon>
        <taxon>Euthyneura</taxon>
        <taxon>Panpulmonata</taxon>
        <taxon>Eupulmonata</taxon>
        <taxon>Stylommatophora</taxon>
        <taxon>Helicina</taxon>
        <taxon>Arionoidea</taxon>
        <taxon>Arionidae</taxon>
        <taxon>Arion</taxon>
    </lineage>
</organism>
<feature type="non-terminal residue" evidence="2">
    <location>
        <position position="73"/>
    </location>
</feature>
<evidence type="ECO:0000313" key="2">
    <source>
        <dbReference type="EMBL" id="CEK99903.1"/>
    </source>
</evidence>